<accession>A0A0X1KTU0</accession>
<dbReference type="Proteomes" id="UP000077469">
    <property type="component" value="Chromosome"/>
</dbReference>
<protein>
    <submittedName>
        <fullName evidence="1">Uncharacterized protein</fullName>
    </submittedName>
</protein>
<name>A0A0X1KTU0_9THEM</name>
<evidence type="ECO:0000313" key="1">
    <source>
        <dbReference type="EMBL" id="AJC74671.1"/>
    </source>
</evidence>
<dbReference type="KEGG" id="phy:AJ81_03295"/>
<dbReference type="PATRIC" id="fig|1123384.7.peg.642"/>
<organism evidence="1 2">
    <name type="scientific">Pseudothermotoga hypogea DSM 11164 = NBRC 106472</name>
    <dbReference type="NCBI Taxonomy" id="1123384"/>
    <lineage>
        <taxon>Bacteria</taxon>
        <taxon>Thermotogati</taxon>
        <taxon>Thermotogota</taxon>
        <taxon>Thermotogae</taxon>
        <taxon>Thermotogales</taxon>
        <taxon>Thermotogaceae</taxon>
        <taxon>Pseudothermotoga</taxon>
    </lineage>
</organism>
<gene>
    <name evidence="1" type="ORF">AJ81_03295</name>
</gene>
<proteinExistence type="predicted"/>
<dbReference type="STRING" id="1123384.AJ81_03295"/>
<keyword evidence="2" id="KW-1185">Reference proteome</keyword>
<dbReference type="EMBL" id="CP007141">
    <property type="protein sequence ID" value="AJC74671.1"/>
    <property type="molecule type" value="Genomic_DNA"/>
</dbReference>
<reference evidence="1 2" key="1">
    <citation type="submission" date="2014-01" db="EMBL/GenBank/DDBJ databases">
        <title>Genome sequencing of Thermotog hypogea.</title>
        <authorList>
            <person name="Zhang X."/>
            <person name="Alvare G."/>
            <person name="Fristensky B."/>
            <person name="Chen L."/>
            <person name="Suen T."/>
            <person name="Chen Q."/>
            <person name="Ma K."/>
        </authorList>
    </citation>
    <scope>NUCLEOTIDE SEQUENCE [LARGE SCALE GENOMIC DNA]</scope>
    <source>
        <strain evidence="1 2">DSM 11164</strain>
    </source>
</reference>
<dbReference type="PaxDb" id="1123384-AJ81_03295"/>
<sequence>MGTKLFVRSLKCEAKVEKKEKKCNRPVICGGVHSL</sequence>
<evidence type="ECO:0000313" key="2">
    <source>
        <dbReference type="Proteomes" id="UP000077469"/>
    </source>
</evidence>
<dbReference type="AlphaFoldDB" id="A0A0X1KTU0"/>